<dbReference type="InterPro" id="IPR000683">
    <property type="entry name" value="Gfo/Idh/MocA-like_OxRdtase_N"/>
</dbReference>
<dbReference type="AlphaFoldDB" id="A0A344TNB1"/>
<dbReference type="SUPFAM" id="SSF55347">
    <property type="entry name" value="Glyceraldehyde-3-phosphate dehydrogenase-like, C-terminal domain"/>
    <property type="match status" value="1"/>
</dbReference>
<dbReference type="PANTHER" id="PTHR43818:SF5">
    <property type="entry name" value="OXIDOREDUCTASE FAMILY PROTEIN"/>
    <property type="match status" value="1"/>
</dbReference>
<dbReference type="Pfam" id="PF19051">
    <property type="entry name" value="GFO_IDH_MocA_C2"/>
    <property type="match status" value="2"/>
</dbReference>
<dbReference type="OrthoDB" id="9763611at2"/>
<dbReference type="InterPro" id="IPR036291">
    <property type="entry name" value="NAD(P)-bd_dom_sf"/>
</dbReference>
<keyword evidence="4" id="KW-1185">Reference proteome</keyword>
<dbReference type="InterPro" id="IPR043906">
    <property type="entry name" value="Gfo/Idh/MocA_OxRdtase_bact_C"/>
</dbReference>
<dbReference type="RefSeq" id="WP_114068898.1">
    <property type="nucleotide sequence ID" value="NZ_CP030850.1"/>
</dbReference>
<feature type="domain" description="Gfo/Idh/MocA-like oxidoreductase N-terminal" evidence="1">
    <location>
        <begin position="48"/>
        <end position="180"/>
    </location>
</feature>
<organism evidence="3 4">
    <name type="scientific">Runella rosea</name>
    <dbReference type="NCBI Taxonomy" id="2259595"/>
    <lineage>
        <taxon>Bacteria</taxon>
        <taxon>Pseudomonadati</taxon>
        <taxon>Bacteroidota</taxon>
        <taxon>Cytophagia</taxon>
        <taxon>Cytophagales</taxon>
        <taxon>Spirosomataceae</taxon>
        <taxon>Runella</taxon>
    </lineage>
</organism>
<gene>
    <name evidence="3" type="ORF">DR864_21460</name>
</gene>
<evidence type="ECO:0000313" key="3">
    <source>
        <dbReference type="EMBL" id="AXE20132.1"/>
    </source>
</evidence>
<proteinExistence type="predicted"/>
<dbReference type="InterPro" id="IPR050463">
    <property type="entry name" value="Gfo/Idh/MocA_oxidrdct_glycsds"/>
</dbReference>
<dbReference type="Proteomes" id="UP000251993">
    <property type="component" value="Chromosome"/>
</dbReference>
<dbReference type="Gene3D" id="3.30.360.10">
    <property type="entry name" value="Dihydrodipicolinate Reductase, domain 2"/>
    <property type="match status" value="1"/>
</dbReference>
<feature type="domain" description="Gfo/Idh/MocA-like oxidoreductase bacterial type C-terminal" evidence="2">
    <location>
        <begin position="221"/>
        <end position="329"/>
    </location>
</feature>
<evidence type="ECO:0000313" key="4">
    <source>
        <dbReference type="Proteomes" id="UP000251993"/>
    </source>
</evidence>
<dbReference type="Pfam" id="PF01408">
    <property type="entry name" value="GFO_IDH_MocA"/>
    <property type="match status" value="1"/>
</dbReference>
<evidence type="ECO:0000259" key="2">
    <source>
        <dbReference type="Pfam" id="PF19051"/>
    </source>
</evidence>
<protein>
    <submittedName>
        <fullName evidence="3">Gfo/Idh/MocA family oxidoreductase</fullName>
    </submittedName>
</protein>
<dbReference type="EMBL" id="CP030850">
    <property type="protein sequence ID" value="AXE20132.1"/>
    <property type="molecule type" value="Genomic_DNA"/>
</dbReference>
<dbReference type="PROSITE" id="PS51318">
    <property type="entry name" value="TAT"/>
    <property type="match status" value="1"/>
</dbReference>
<dbReference type="Gene3D" id="3.40.50.720">
    <property type="entry name" value="NAD(P)-binding Rossmann-like Domain"/>
    <property type="match status" value="1"/>
</dbReference>
<dbReference type="SUPFAM" id="SSF51735">
    <property type="entry name" value="NAD(P)-binding Rossmann-fold domains"/>
    <property type="match status" value="1"/>
</dbReference>
<reference evidence="3 4" key="1">
    <citation type="submission" date="2018-07" db="EMBL/GenBank/DDBJ databases">
        <title>Genome sequencing of Runella.</title>
        <authorList>
            <person name="Baek M.-G."/>
            <person name="Yi H."/>
        </authorList>
    </citation>
    <scope>NUCLEOTIDE SEQUENCE [LARGE SCALE GENOMIC DNA]</scope>
    <source>
        <strain evidence="3 4">HYN0085</strain>
    </source>
</reference>
<dbReference type="InterPro" id="IPR006311">
    <property type="entry name" value="TAT_signal"/>
</dbReference>
<evidence type="ECO:0000259" key="1">
    <source>
        <dbReference type="Pfam" id="PF01408"/>
    </source>
</evidence>
<accession>A0A344TNB1</accession>
<feature type="domain" description="Gfo/Idh/MocA-like oxidoreductase bacterial type C-terminal" evidence="2">
    <location>
        <begin position="388"/>
        <end position="461"/>
    </location>
</feature>
<sequence length="468" mass="51280">MSKEPKTSVSRREFLSLTAKGAVASTVIGVPTIVPASVFGKNAPSNKINIGQIGCGRIGRDHDMVGTLQHDVARMIAVCDLDKNRLVDGKKLVEGYYAKKTGNANYVEAKMYDDYREMLLNKDIDAVIISTPDHWHSQPAIEAALAGKDVYLQKPTSLTIAEGRMLSDVIQKKGTILQVGTQQRSSPQFRIAAELVRNGRIGKLHTVKVGLPGDPSGPSAPTMPVPKGFNYDMWLGSTPEMPYTEIGVHPQQGYGRPGWLRIEQFGAGMITGWGQHHFDSAAWGMDTELTGPISVQAVAEFPKSGLWNVHGDFMVKAEYANGITMYTSGGFPNGIRYEGTEGWIFVSRGDYVASASDPVSKAKSSKALDASDPKILTSVIGENEIHLYKSEEQHGNWLECIKTRKAPISPVEIGHRACSVCLVSHIAMKLPRKLQWDPKAERFVNDNEANAMLSRPQRKPYGTTNIKM</sequence>
<dbReference type="PANTHER" id="PTHR43818">
    <property type="entry name" value="BCDNA.GH03377"/>
    <property type="match status" value="1"/>
</dbReference>
<name>A0A344TNB1_9BACT</name>
<dbReference type="GO" id="GO:0000166">
    <property type="term" value="F:nucleotide binding"/>
    <property type="evidence" value="ECO:0007669"/>
    <property type="project" value="InterPro"/>
</dbReference>
<dbReference type="KEGG" id="run:DR864_21460"/>